<evidence type="ECO:0008006" key="3">
    <source>
        <dbReference type="Google" id="ProtNLM"/>
    </source>
</evidence>
<evidence type="ECO:0000313" key="2">
    <source>
        <dbReference type="Proteomes" id="UP000176723"/>
    </source>
</evidence>
<dbReference type="AlphaFoldDB" id="A0A1G1W459"/>
<dbReference type="EMBL" id="MHCL01000003">
    <property type="protein sequence ID" value="OGY22423.1"/>
    <property type="molecule type" value="Genomic_DNA"/>
</dbReference>
<evidence type="ECO:0000313" key="1">
    <source>
        <dbReference type="EMBL" id="OGY22423.1"/>
    </source>
</evidence>
<gene>
    <name evidence="1" type="ORF">A3A65_04690</name>
</gene>
<accession>A0A1G1W459</accession>
<proteinExistence type="predicted"/>
<organism evidence="1 2">
    <name type="scientific">Candidatus Chisholmbacteria bacterium RIFCSPLOWO2_01_FULL_49_14</name>
    <dbReference type="NCBI Taxonomy" id="1797593"/>
    <lineage>
        <taxon>Bacteria</taxon>
        <taxon>Candidatus Chisholmiibacteriota</taxon>
    </lineage>
</organism>
<sequence>MKVPIAVIIIAVLLVGAGAFYGGMRFEQSKTANVRNQFSRNVSGAEGRGGQRFAQAGVRPVSGKIIHRDESSITVELQDGSSKIILVTDQSSINKTEAGSKADLKDGEEVVIFGQENSDGSITAQNIQIGTQFRGRTNDLPQPDGTGM</sequence>
<dbReference type="Proteomes" id="UP000176723">
    <property type="component" value="Unassembled WGS sequence"/>
</dbReference>
<comment type="caution">
    <text evidence="1">The sequence shown here is derived from an EMBL/GenBank/DDBJ whole genome shotgun (WGS) entry which is preliminary data.</text>
</comment>
<protein>
    <recommendedName>
        <fullName evidence="3">DUF5666 domain-containing protein</fullName>
    </recommendedName>
</protein>
<name>A0A1G1W459_9BACT</name>
<reference evidence="1 2" key="1">
    <citation type="journal article" date="2016" name="Nat. Commun.">
        <title>Thousands of microbial genomes shed light on interconnected biogeochemical processes in an aquifer system.</title>
        <authorList>
            <person name="Anantharaman K."/>
            <person name="Brown C.T."/>
            <person name="Hug L.A."/>
            <person name="Sharon I."/>
            <person name="Castelle C.J."/>
            <person name="Probst A.J."/>
            <person name="Thomas B.C."/>
            <person name="Singh A."/>
            <person name="Wilkins M.J."/>
            <person name="Karaoz U."/>
            <person name="Brodie E.L."/>
            <person name="Williams K.H."/>
            <person name="Hubbard S.S."/>
            <person name="Banfield J.F."/>
        </authorList>
    </citation>
    <scope>NUCLEOTIDE SEQUENCE [LARGE SCALE GENOMIC DNA]</scope>
</reference>
<dbReference type="STRING" id="1797593.A3A65_04690"/>